<dbReference type="Pfam" id="PF04043">
    <property type="entry name" value="PMEI"/>
    <property type="match status" value="1"/>
</dbReference>
<comment type="similarity">
    <text evidence="3">Belongs to the PMEI family.</text>
</comment>
<dbReference type="SMART" id="SM00856">
    <property type="entry name" value="PMEI"/>
    <property type="match status" value="1"/>
</dbReference>
<dbReference type="NCBIfam" id="TIGR01614">
    <property type="entry name" value="PME_inhib"/>
    <property type="match status" value="1"/>
</dbReference>
<dbReference type="GO" id="GO:0004857">
    <property type="term" value="F:enzyme inhibitor activity"/>
    <property type="evidence" value="ECO:0000318"/>
    <property type="project" value="GO_Central"/>
</dbReference>
<dbReference type="PANTHER" id="PTHR36710:SF18">
    <property type="entry name" value="PECTINESTERASE INHIBITOR 5-RELATED"/>
    <property type="match status" value="1"/>
</dbReference>
<sequence length="176" mass="18905">MIFQRYLTLPLVQVVVVATTIICLSTRSEAETTADMCKETDYPGVCSTALQDVKTGGGFEDATSVAIQASIAQINQAKSKVLSLMKTETEEGKLFLDVCREVYQDALDNLTACDSDLKEKSRGGLEDKLSSALSDIGTCDDTLNETTNLASAPPVLKYNDVIEKLVTDALALASKI</sequence>
<gene>
    <name evidence="5" type="primary">LOC104593306</name>
</gene>
<organism evidence="4 5">
    <name type="scientific">Nelumbo nucifera</name>
    <name type="common">Sacred lotus</name>
    <dbReference type="NCBI Taxonomy" id="4432"/>
    <lineage>
        <taxon>Eukaryota</taxon>
        <taxon>Viridiplantae</taxon>
        <taxon>Streptophyta</taxon>
        <taxon>Embryophyta</taxon>
        <taxon>Tracheophyta</taxon>
        <taxon>Spermatophyta</taxon>
        <taxon>Magnoliopsida</taxon>
        <taxon>Proteales</taxon>
        <taxon>Nelumbonaceae</taxon>
        <taxon>Nelumbo</taxon>
    </lineage>
</organism>
<dbReference type="GO" id="GO:0009827">
    <property type="term" value="P:plant-type cell wall modification"/>
    <property type="evidence" value="ECO:0000318"/>
    <property type="project" value="GO_Central"/>
</dbReference>
<evidence type="ECO:0000313" key="5">
    <source>
        <dbReference type="RefSeq" id="XP_010251361.1"/>
    </source>
</evidence>
<dbReference type="OMA" id="DFDTCND"/>
<keyword evidence="2" id="KW-1015">Disulfide bond</keyword>
<reference evidence="5" key="1">
    <citation type="submission" date="2025-08" db="UniProtKB">
        <authorList>
            <consortium name="RefSeq"/>
        </authorList>
    </citation>
    <scope>IDENTIFICATION</scope>
</reference>
<evidence type="ECO:0000256" key="2">
    <source>
        <dbReference type="ARBA" id="ARBA00023157"/>
    </source>
</evidence>
<evidence type="ECO:0000256" key="1">
    <source>
        <dbReference type="ARBA" id="ARBA00022729"/>
    </source>
</evidence>
<dbReference type="KEGG" id="nnu:104593306"/>
<dbReference type="InterPro" id="IPR006501">
    <property type="entry name" value="Pectinesterase_inhib_dom"/>
</dbReference>
<keyword evidence="4" id="KW-1185">Reference proteome</keyword>
<dbReference type="AlphaFoldDB" id="A0A1U7ZSV5"/>
<protein>
    <submittedName>
        <fullName evidence="5">Pectinesterase/pectinesterase inhibitor 26</fullName>
    </submittedName>
</protein>
<dbReference type="OrthoDB" id="770764at2759"/>
<name>A0A1U7ZSV5_NELNU</name>
<dbReference type="Proteomes" id="UP000189703">
    <property type="component" value="Unplaced"/>
</dbReference>
<dbReference type="SUPFAM" id="SSF101148">
    <property type="entry name" value="Plant invertase/pectin methylesterase inhibitor"/>
    <property type="match status" value="1"/>
</dbReference>
<dbReference type="InterPro" id="IPR052421">
    <property type="entry name" value="PCW_Enzyme_Inhibitor"/>
</dbReference>
<evidence type="ECO:0000256" key="3">
    <source>
        <dbReference type="ARBA" id="ARBA00038471"/>
    </source>
</evidence>
<proteinExistence type="inferred from homology"/>
<keyword evidence="1" id="KW-0732">Signal</keyword>
<evidence type="ECO:0000313" key="4">
    <source>
        <dbReference type="Proteomes" id="UP000189703"/>
    </source>
</evidence>
<dbReference type="RefSeq" id="XP_010251361.1">
    <property type="nucleotide sequence ID" value="XM_010253059.1"/>
</dbReference>
<dbReference type="InterPro" id="IPR035513">
    <property type="entry name" value="Invertase/methylesterase_inhib"/>
</dbReference>
<dbReference type="GeneID" id="104593306"/>
<dbReference type="CDD" id="cd15800">
    <property type="entry name" value="PMEI-like_2"/>
    <property type="match status" value="1"/>
</dbReference>
<dbReference type="Gene3D" id="1.20.140.40">
    <property type="entry name" value="Invertase/pectin methylesterase inhibitor family protein"/>
    <property type="match status" value="1"/>
</dbReference>
<accession>A0A1U7ZSV5</accession>
<dbReference type="PANTHER" id="PTHR36710">
    <property type="entry name" value="PECTINESTERASE INHIBITOR-LIKE"/>
    <property type="match status" value="1"/>
</dbReference>
<dbReference type="GO" id="GO:0009505">
    <property type="term" value="C:plant-type cell wall"/>
    <property type="evidence" value="ECO:0000318"/>
    <property type="project" value="GO_Central"/>
</dbReference>